<dbReference type="SUPFAM" id="SSF53244">
    <property type="entry name" value="MurD-like peptide ligases, peptide-binding domain"/>
    <property type="match status" value="1"/>
</dbReference>
<organism evidence="3 4">
    <name type="scientific">Flavobacterium terrigena</name>
    <dbReference type="NCBI Taxonomy" id="402734"/>
    <lineage>
        <taxon>Bacteria</taxon>
        <taxon>Pseudomonadati</taxon>
        <taxon>Bacteroidota</taxon>
        <taxon>Flavobacteriia</taxon>
        <taxon>Flavobacteriales</taxon>
        <taxon>Flavobacteriaceae</taxon>
        <taxon>Flavobacterium</taxon>
    </lineage>
</organism>
<reference evidence="4" key="1">
    <citation type="submission" date="2016-10" db="EMBL/GenBank/DDBJ databases">
        <authorList>
            <person name="Varghese N."/>
            <person name="Submissions S."/>
        </authorList>
    </citation>
    <scope>NUCLEOTIDE SEQUENCE [LARGE SCALE GENOMIC DNA]</scope>
    <source>
        <strain evidence="4">DSM 17934</strain>
    </source>
</reference>
<dbReference type="InterPro" id="IPR013221">
    <property type="entry name" value="Mur_ligase_cen"/>
</dbReference>
<evidence type="ECO:0000313" key="3">
    <source>
        <dbReference type="EMBL" id="SEJ19011.1"/>
    </source>
</evidence>
<dbReference type="STRING" id="402734.SAMN05660918_2592"/>
<dbReference type="Proteomes" id="UP000199702">
    <property type="component" value="Unassembled WGS sequence"/>
</dbReference>
<keyword evidence="3" id="KW-0436">Ligase</keyword>
<proteinExistence type="predicted"/>
<sequence length="469" mass="52652">MLIRFSKKQLNNLTIQHTMRTHFIAIGGAAMHNLALALHNKGYQVTGSDDAIFEPSKSRLEKKGLLPVEMGWFPEKITSDIEAIILGMHAKADNPELLKAQELGLKIYSYPEFLYEQSKNKTRVVIGGSHGKTTITSMILHVMHYHNIEVDYMVGAQLEGFDTMVHLTETNDFIVLEGDEYLSSPMDRRPKFHLYQPNIALLSGIAWDHINVFPTFENYVEQFSIFTSQITNGGVLIYNEEDPTVKQVAEETTNPIRKIAYQTPSYSVENGTTLLDTPEGPMPIEVFGAHNLNNLAGAKWICQCMGVDEVDFYEAIASFKGASKRLEKIAEGNNKVAYKDFAHSPSKVSATTKAVKSQYPDRKLIACLELHTYSSLNAEFLKEYEGALDAADVAVVFYSPDAVKIKQLDEVSYEQIAQSFNRKDLIIYTNSTEFKDYLFAQDFNNSALLLMSSGNYGGLNFDDVKKLVN</sequence>
<protein>
    <submittedName>
        <fullName evidence="3">UDP-N-acetylmuramate: L-alanyl-gamma-D-glutamyl-meso-diaminopimelate ligase</fullName>
    </submittedName>
</protein>
<dbReference type="InterPro" id="IPR000713">
    <property type="entry name" value="Mur_ligase_N"/>
</dbReference>
<evidence type="ECO:0000259" key="1">
    <source>
        <dbReference type="Pfam" id="PF01225"/>
    </source>
</evidence>
<feature type="domain" description="Mur ligase N-terminal catalytic" evidence="1">
    <location>
        <begin position="21"/>
        <end position="120"/>
    </location>
</feature>
<dbReference type="InterPro" id="IPR050061">
    <property type="entry name" value="MurCDEF_pg_biosynth"/>
</dbReference>
<dbReference type="Pfam" id="PF01225">
    <property type="entry name" value="Mur_ligase"/>
    <property type="match status" value="1"/>
</dbReference>
<dbReference type="Pfam" id="PF08245">
    <property type="entry name" value="Mur_ligase_M"/>
    <property type="match status" value="1"/>
</dbReference>
<dbReference type="GO" id="GO:0005524">
    <property type="term" value="F:ATP binding"/>
    <property type="evidence" value="ECO:0007669"/>
    <property type="project" value="InterPro"/>
</dbReference>
<dbReference type="InterPro" id="IPR036565">
    <property type="entry name" value="Mur-like_cat_sf"/>
</dbReference>
<evidence type="ECO:0000313" key="4">
    <source>
        <dbReference type="Proteomes" id="UP000199702"/>
    </source>
</evidence>
<dbReference type="SUPFAM" id="SSF53623">
    <property type="entry name" value="MurD-like peptide ligases, catalytic domain"/>
    <property type="match status" value="1"/>
</dbReference>
<dbReference type="InterPro" id="IPR036615">
    <property type="entry name" value="Mur_ligase_C_dom_sf"/>
</dbReference>
<dbReference type="AlphaFoldDB" id="A0A1H6WPP8"/>
<dbReference type="Gene3D" id="3.40.1190.10">
    <property type="entry name" value="Mur-like, catalytic domain"/>
    <property type="match status" value="1"/>
</dbReference>
<dbReference type="EMBL" id="FNYA01000007">
    <property type="protein sequence ID" value="SEJ19011.1"/>
    <property type="molecule type" value="Genomic_DNA"/>
</dbReference>
<evidence type="ECO:0000259" key="2">
    <source>
        <dbReference type="Pfam" id="PF08245"/>
    </source>
</evidence>
<accession>A0A1H6WPP8</accession>
<dbReference type="GO" id="GO:0016881">
    <property type="term" value="F:acid-amino acid ligase activity"/>
    <property type="evidence" value="ECO:0007669"/>
    <property type="project" value="InterPro"/>
</dbReference>
<keyword evidence="4" id="KW-1185">Reference proteome</keyword>
<dbReference type="Gene3D" id="3.40.50.720">
    <property type="entry name" value="NAD(P)-binding Rossmann-like Domain"/>
    <property type="match status" value="1"/>
</dbReference>
<dbReference type="Gene3D" id="3.90.190.20">
    <property type="entry name" value="Mur ligase, C-terminal domain"/>
    <property type="match status" value="1"/>
</dbReference>
<gene>
    <name evidence="3" type="ORF">SAMN05660918_2592</name>
</gene>
<name>A0A1H6WPP8_9FLAO</name>
<dbReference type="SUPFAM" id="SSF51984">
    <property type="entry name" value="MurCD N-terminal domain"/>
    <property type="match status" value="1"/>
</dbReference>
<dbReference type="PANTHER" id="PTHR43445:SF5">
    <property type="entry name" value="UDP-N-ACETYLMURAMATE--L-ALANYL-GAMMA-D-GLUTAMYL-MESO-2,6-DIAMINOHEPTANDIOATE LIGASE"/>
    <property type="match status" value="1"/>
</dbReference>
<dbReference type="PANTHER" id="PTHR43445">
    <property type="entry name" value="UDP-N-ACETYLMURAMATE--L-ALANINE LIGASE-RELATED"/>
    <property type="match status" value="1"/>
</dbReference>
<feature type="domain" description="Mur ligase central" evidence="2">
    <location>
        <begin position="126"/>
        <end position="298"/>
    </location>
</feature>